<sequence length="80" mass="8781">MPTLTVKNIPDELYDRLKAAAQAHHRSLNSEILYCVEQTLGARKIEVKDELAIAKALRAKTASHPISDAELDAAKNEGRA</sequence>
<gene>
    <name evidence="3" type="ORF">Tel_17140</name>
</gene>
<organism evidence="3 4">
    <name type="scientific">Candidatus Tenderia electrophaga</name>
    <dbReference type="NCBI Taxonomy" id="1748243"/>
    <lineage>
        <taxon>Bacteria</taxon>
        <taxon>Pseudomonadati</taxon>
        <taxon>Pseudomonadota</taxon>
        <taxon>Gammaproteobacteria</taxon>
        <taxon>Candidatus Tenderiales</taxon>
        <taxon>Candidatus Tenderiaceae</taxon>
        <taxon>Candidatus Tenderia</taxon>
    </lineage>
</organism>
<dbReference type="InterPro" id="IPR053853">
    <property type="entry name" value="FitA-like_RHH"/>
</dbReference>
<feature type="domain" description="Antitoxin FitA-like ribbon-helix-helix" evidence="2">
    <location>
        <begin position="2"/>
        <end position="38"/>
    </location>
</feature>
<keyword evidence="3" id="KW-0238">DNA-binding</keyword>
<dbReference type="Pfam" id="PF22513">
    <property type="entry name" value="FitA-like_RHH"/>
    <property type="match status" value="1"/>
</dbReference>
<evidence type="ECO:0000313" key="3">
    <source>
        <dbReference type="EMBL" id="ALP54980.1"/>
    </source>
</evidence>
<keyword evidence="3" id="KW-0614">Plasmid</keyword>
<dbReference type="AlphaFoldDB" id="A0A0S2TIK3"/>
<dbReference type="KEGG" id="tee:Tel_17140"/>
<dbReference type="InterPro" id="IPR010985">
    <property type="entry name" value="Ribbon_hlx_hlx"/>
</dbReference>
<dbReference type="Gene3D" id="1.10.1220.10">
    <property type="entry name" value="Met repressor-like"/>
    <property type="match status" value="1"/>
</dbReference>
<dbReference type="InterPro" id="IPR013321">
    <property type="entry name" value="Arc_rbn_hlx_hlx"/>
</dbReference>
<dbReference type="Proteomes" id="UP000055136">
    <property type="component" value="Plasmid unnamed"/>
</dbReference>
<name>A0A0S2TIK3_9GAMM</name>
<dbReference type="GO" id="GO:0003677">
    <property type="term" value="F:DNA binding"/>
    <property type="evidence" value="ECO:0007669"/>
    <property type="project" value="UniProtKB-KW"/>
</dbReference>
<keyword evidence="4" id="KW-1185">Reference proteome</keyword>
<feature type="region of interest" description="Disordered" evidence="1">
    <location>
        <begin position="60"/>
        <end position="80"/>
    </location>
</feature>
<evidence type="ECO:0000313" key="4">
    <source>
        <dbReference type="Proteomes" id="UP000055136"/>
    </source>
</evidence>
<protein>
    <submittedName>
        <fullName evidence="3">DNA-binding protein</fullName>
    </submittedName>
</protein>
<dbReference type="EMBL" id="CP013100">
    <property type="protein sequence ID" value="ALP54980.1"/>
    <property type="molecule type" value="Genomic_DNA"/>
</dbReference>
<accession>A0A0S2TIK3</accession>
<reference evidence="3" key="1">
    <citation type="submission" date="2015-10" db="EMBL/GenBank/DDBJ databases">
        <title>Description of Candidatus Tenderia electrophaga gen. nov, sp. nov., an Uncultivated Electroautotroph from a Biocathode Enrichment.</title>
        <authorList>
            <person name="Eddie B.J."/>
            <person name="Malanoski A.P."/>
            <person name="Wang Z."/>
            <person name="Hall R.J."/>
            <person name="Oh S.D."/>
            <person name="Heiner C."/>
            <person name="Lin B."/>
            <person name="Strycharz-Glaven S.M."/>
        </authorList>
    </citation>
    <scope>NUCLEOTIDE SEQUENCE [LARGE SCALE GENOMIC DNA]</scope>
    <source>
        <strain evidence="3">NRL1</strain>
        <plasmid evidence="3">unnamed</plasmid>
    </source>
</reference>
<geneLocation type="plasmid" evidence="3 4">
    <name>unnamed</name>
</geneLocation>
<dbReference type="GO" id="GO:0006355">
    <property type="term" value="P:regulation of DNA-templated transcription"/>
    <property type="evidence" value="ECO:0007669"/>
    <property type="project" value="InterPro"/>
</dbReference>
<proteinExistence type="predicted"/>
<dbReference type="SUPFAM" id="SSF47598">
    <property type="entry name" value="Ribbon-helix-helix"/>
    <property type="match status" value="1"/>
</dbReference>
<evidence type="ECO:0000256" key="1">
    <source>
        <dbReference type="SAM" id="MobiDB-lite"/>
    </source>
</evidence>
<evidence type="ECO:0000259" key="2">
    <source>
        <dbReference type="Pfam" id="PF22513"/>
    </source>
</evidence>